<dbReference type="RefSeq" id="WP_339575033.1">
    <property type="nucleotide sequence ID" value="NZ_JBBIAA010000010.1"/>
</dbReference>
<feature type="transmembrane region" description="Helical" evidence="1">
    <location>
        <begin position="12"/>
        <end position="34"/>
    </location>
</feature>
<sequence length="58" mass="6095">MALDPAHTVVALLVPVLALAVTALVLYAVVRLAVRHGTLDARRRWRGETGGAPTPPQG</sequence>
<protein>
    <submittedName>
        <fullName evidence="2">Uncharacterized protein</fullName>
    </submittedName>
</protein>
<accession>A0ABU8RL19</accession>
<keyword evidence="3" id="KW-1185">Reference proteome</keyword>
<keyword evidence="1" id="KW-0812">Transmembrane</keyword>
<evidence type="ECO:0000313" key="2">
    <source>
        <dbReference type="EMBL" id="MEJ5945648.1"/>
    </source>
</evidence>
<reference evidence="2 3" key="1">
    <citation type="journal article" date="2017" name="Int. J. Syst. Evol. Microbiol.">
        <title>Pseudokineococcus basanitobsidens sp. nov., isolated from volcanic rock.</title>
        <authorList>
            <person name="Lee D.W."/>
            <person name="Park M.Y."/>
            <person name="Kim J.J."/>
            <person name="Kim B.S."/>
        </authorList>
    </citation>
    <scope>NUCLEOTIDE SEQUENCE [LARGE SCALE GENOMIC DNA]</scope>
    <source>
        <strain evidence="2 3">DSM 103726</strain>
    </source>
</reference>
<proteinExistence type="predicted"/>
<dbReference type="EMBL" id="JBBIAA010000010">
    <property type="protein sequence ID" value="MEJ5945648.1"/>
    <property type="molecule type" value="Genomic_DNA"/>
</dbReference>
<dbReference type="Proteomes" id="UP001387100">
    <property type="component" value="Unassembled WGS sequence"/>
</dbReference>
<comment type="caution">
    <text evidence="2">The sequence shown here is derived from an EMBL/GenBank/DDBJ whole genome shotgun (WGS) entry which is preliminary data.</text>
</comment>
<name>A0ABU8RL19_9ACTN</name>
<keyword evidence="1" id="KW-1133">Transmembrane helix</keyword>
<evidence type="ECO:0000256" key="1">
    <source>
        <dbReference type="SAM" id="Phobius"/>
    </source>
</evidence>
<keyword evidence="1" id="KW-0472">Membrane</keyword>
<organism evidence="2 3">
    <name type="scientific">Pseudokineococcus basanitobsidens</name>
    <dbReference type="NCBI Taxonomy" id="1926649"/>
    <lineage>
        <taxon>Bacteria</taxon>
        <taxon>Bacillati</taxon>
        <taxon>Actinomycetota</taxon>
        <taxon>Actinomycetes</taxon>
        <taxon>Kineosporiales</taxon>
        <taxon>Kineosporiaceae</taxon>
        <taxon>Pseudokineococcus</taxon>
    </lineage>
</organism>
<gene>
    <name evidence="2" type="ORF">WDZ17_10125</name>
</gene>
<evidence type="ECO:0000313" key="3">
    <source>
        <dbReference type="Proteomes" id="UP001387100"/>
    </source>
</evidence>